<dbReference type="Proteomes" id="UP001156215">
    <property type="component" value="Chromosome"/>
</dbReference>
<accession>A0A9E9LUJ4</accession>
<evidence type="ECO:0000313" key="3">
    <source>
        <dbReference type="Proteomes" id="UP001156215"/>
    </source>
</evidence>
<feature type="compositionally biased region" description="Acidic residues" evidence="1">
    <location>
        <begin position="159"/>
        <end position="174"/>
    </location>
</feature>
<dbReference type="KEGG" id="ovb:NB640_11820"/>
<protein>
    <submittedName>
        <fullName evidence="2">Uncharacterized protein</fullName>
    </submittedName>
</protein>
<feature type="compositionally biased region" description="Acidic residues" evidence="1">
    <location>
        <begin position="131"/>
        <end position="148"/>
    </location>
</feature>
<keyword evidence="3" id="KW-1185">Reference proteome</keyword>
<sequence>MPAITFDKFELGIDHRKAASVSDANRLREMKNAYVTTGLATSKRPGLKKMATLEAGTKGLVAALGKLHTFYGSAFGEITHTDARFQANRLTCRDETLDTITDIHFADVFNGYLYVVAGYGETTLHHYLQPEPEDEAEPEEEAESEDKESESTAEGSDGAGEEESEGEEETEEQAPDLPFVTQITDENCPHTTAVLKLASKIFAVSPDGSTVRYSRTGAPTDWTEADDAGFLPTGLNARGDRATNALGIYANRLVALTRDGAQVWIADPDPSVMRLDEIVENVGTSYPQSLATVSGDLYFLSDFGFRSITTRQLMTKLADLDIGSPIDTLVRPVLKEATSLPKAAYFYGTGQYLCAIGRQIFVYSVSKSSGIAAWSRYELPFDVDALAELDGVLYLRSGDDVYQLSEEQHTDDGEEYEVVLQMAYLDFKSDGMLKRVYAIDLVMEGECYFSLGFDVRNTEAFTEEIRVIGNTRPGGLIPLDATGTEFSPRFRNKDGKPFQLNALTIYYEIQGPL</sequence>
<reference evidence="2" key="1">
    <citation type="journal article" date="2022" name="Front. Microbiol.">
        <title>New perspectives on an old grouping: The genomic and phenotypic variability of Oxalobacter formigenes and the implications for calcium oxalate stone prevention.</title>
        <authorList>
            <person name="Chmiel J.A."/>
            <person name="Carr C."/>
            <person name="Stuivenberg G.A."/>
            <person name="Venema R."/>
            <person name="Chanyi R.M."/>
            <person name="Al K.F."/>
            <person name="Giguere D."/>
            <person name="Say H."/>
            <person name="Akouris P.P."/>
            <person name="Dominguez Romero S.A."/>
            <person name="Kwong A."/>
            <person name="Tai V."/>
            <person name="Koval S.F."/>
            <person name="Razvi H."/>
            <person name="Bjazevic J."/>
            <person name="Burton J.P."/>
        </authorList>
    </citation>
    <scope>NUCLEOTIDE SEQUENCE</scope>
    <source>
        <strain evidence="2">WoOx3</strain>
    </source>
</reference>
<dbReference type="EMBL" id="CP098242">
    <property type="protein sequence ID" value="WAW09890.1"/>
    <property type="molecule type" value="Genomic_DNA"/>
</dbReference>
<organism evidence="2 3">
    <name type="scientific">Oxalobacter vibrioformis</name>
    <dbReference type="NCBI Taxonomy" id="933080"/>
    <lineage>
        <taxon>Bacteria</taxon>
        <taxon>Pseudomonadati</taxon>
        <taxon>Pseudomonadota</taxon>
        <taxon>Betaproteobacteria</taxon>
        <taxon>Burkholderiales</taxon>
        <taxon>Oxalobacteraceae</taxon>
        <taxon>Oxalobacter</taxon>
    </lineage>
</organism>
<name>A0A9E9LUJ4_9BURK</name>
<evidence type="ECO:0000256" key="1">
    <source>
        <dbReference type="SAM" id="MobiDB-lite"/>
    </source>
</evidence>
<proteinExistence type="predicted"/>
<gene>
    <name evidence="2" type="ORF">NB640_11820</name>
</gene>
<feature type="region of interest" description="Disordered" evidence="1">
    <location>
        <begin position="130"/>
        <end position="177"/>
    </location>
</feature>
<dbReference type="RefSeq" id="WP_269308895.1">
    <property type="nucleotide sequence ID" value="NZ_CP098242.1"/>
</dbReference>
<evidence type="ECO:0000313" key="2">
    <source>
        <dbReference type="EMBL" id="WAW09890.1"/>
    </source>
</evidence>
<dbReference type="AlphaFoldDB" id="A0A9E9LUJ4"/>